<dbReference type="InterPro" id="IPR018490">
    <property type="entry name" value="cNMP-bd_dom_sf"/>
</dbReference>
<organism evidence="5 6">
    <name type="scientific">Brevibacterium aurantiacum</name>
    <dbReference type="NCBI Taxonomy" id="273384"/>
    <lineage>
        <taxon>Bacteria</taxon>
        <taxon>Bacillati</taxon>
        <taxon>Actinomycetota</taxon>
        <taxon>Actinomycetes</taxon>
        <taxon>Micrococcales</taxon>
        <taxon>Brevibacteriaceae</taxon>
        <taxon>Brevibacterium</taxon>
    </lineage>
</organism>
<sequence>MWLPQQRKAGPMGAVPPQAMRGDRMPVEQTRTPGPGWRADELFAGLTSGQFSCVRSCLRAEVVDIERHDRVLQRTSVPSMIGVLIAGTALDTQIREDGSTSLVDVVEVGDLFGDGWDSLSEGTNRAIVAASPGRAILLDSHRLIHGDSGCSVRPVVVENFLRCVMKKHHRLREHFDLVTRRSLRERLSSFLLGAAERNGYRQFTIPISRAELASFLNADRTAVSRELARMRDESLISFHRNSFALHDLIRPGNNGHSEATAARSGPGYATRPGKTSRHSEQAQSVQPTCRQSRLGG</sequence>
<feature type="region of interest" description="Disordered" evidence="4">
    <location>
        <begin position="254"/>
        <end position="296"/>
    </location>
</feature>
<dbReference type="Proteomes" id="UP000218377">
    <property type="component" value="Unassembled WGS sequence"/>
</dbReference>
<dbReference type="GO" id="GO:0003677">
    <property type="term" value="F:DNA binding"/>
    <property type="evidence" value="ECO:0007669"/>
    <property type="project" value="UniProtKB-KW"/>
</dbReference>
<dbReference type="InterPro" id="IPR012318">
    <property type="entry name" value="HTH_CRP"/>
</dbReference>
<dbReference type="InterPro" id="IPR000595">
    <property type="entry name" value="cNMP-bd_dom"/>
</dbReference>
<dbReference type="InterPro" id="IPR014710">
    <property type="entry name" value="RmlC-like_jellyroll"/>
</dbReference>
<dbReference type="GO" id="GO:0006355">
    <property type="term" value="P:regulation of DNA-templated transcription"/>
    <property type="evidence" value="ECO:0007669"/>
    <property type="project" value="InterPro"/>
</dbReference>
<dbReference type="SMART" id="SM00419">
    <property type="entry name" value="HTH_CRP"/>
    <property type="match status" value="1"/>
</dbReference>
<dbReference type="PROSITE" id="PS50042">
    <property type="entry name" value="CNMP_BINDING_3"/>
    <property type="match status" value="1"/>
</dbReference>
<evidence type="ECO:0000256" key="3">
    <source>
        <dbReference type="ARBA" id="ARBA00023163"/>
    </source>
</evidence>
<evidence type="ECO:0000256" key="2">
    <source>
        <dbReference type="ARBA" id="ARBA00023125"/>
    </source>
</evidence>
<dbReference type="PROSITE" id="PS51063">
    <property type="entry name" value="HTH_CRP_2"/>
    <property type="match status" value="1"/>
</dbReference>
<proteinExistence type="predicted"/>
<dbReference type="SUPFAM" id="SSF51206">
    <property type="entry name" value="cAMP-binding domain-like"/>
    <property type="match status" value="1"/>
</dbReference>
<reference evidence="5 6" key="1">
    <citation type="journal article" date="2017" name="Elife">
        <title>Extensive horizontal gene transfer in cheese-associated bacteria.</title>
        <authorList>
            <person name="Bonham K.S."/>
            <person name="Wolfe B.E."/>
            <person name="Dutton R.J."/>
        </authorList>
    </citation>
    <scope>NUCLEOTIDE SEQUENCE [LARGE SCALE GENOMIC DNA]</scope>
    <source>
        <strain evidence="5 6">JB5</strain>
    </source>
</reference>
<name>A0A2A3X136_BREAU</name>
<evidence type="ECO:0000256" key="1">
    <source>
        <dbReference type="ARBA" id="ARBA00023015"/>
    </source>
</evidence>
<feature type="compositionally biased region" description="Polar residues" evidence="4">
    <location>
        <begin position="281"/>
        <end position="296"/>
    </location>
</feature>
<keyword evidence="1" id="KW-0805">Transcription regulation</keyword>
<dbReference type="Pfam" id="PF13545">
    <property type="entry name" value="HTH_Crp_2"/>
    <property type="match status" value="1"/>
</dbReference>
<keyword evidence="2" id="KW-0238">DNA-binding</keyword>
<evidence type="ECO:0000313" key="5">
    <source>
        <dbReference type="EMBL" id="PCC17378.1"/>
    </source>
</evidence>
<dbReference type="Gene3D" id="2.60.120.10">
    <property type="entry name" value="Jelly Rolls"/>
    <property type="match status" value="1"/>
</dbReference>
<evidence type="ECO:0000313" key="6">
    <source>
        <dbReference type="Proteomes" id="UP000218377"/>
    </source>
</evidence>
<evidence type="ECO:0000256" key="4">
    <source>
        <dbReference type="SAM" id="MobiDB-lite"/>
    </source>
</evidence>
<protein>
    <submittedName>
        <fullName evidence="5">Uncharacterized protein</fullName>
    </submittedName>
</protein>
<accession>A0A2A3X136</accession>
<accession>A0A368M051</accession>
<feature type="region of interest" description="Disordered" evidence="4">
    <location>
        <begin position="1"/>
        <end position="36"/>
    </location>
</feature>
<keyword evidence="3" id="KW-0804">Transcription</keyword>
<dbReference type="AlphaFoldDB" id="A0A2A3X136"/>
<dbReference type="SUPFAM" id="SSF46785">
    <property type="entry name" value="Winged helix' DNA-binding domain"/>
    <property type="match status" value="1"/>
</dbReference>
<gene>
    <name evidence="5" type="ORF">CIK79_03145</name>
</gene>
<dbReference type="EMBL" id="NRGX01000001">
    <property type="protein sequence ID" value="PCC17378.1"/>
    <property type="molecule type" value="Genomic_DNA"/>
</dbReference>
<comment type="caution">
    <text evidence="5">The sequence shown here is derived from an EMBL/GenBank/DDBJ whole genome shotgun (WGS) entry which is preliminary data.</text>
</comment>
<dbReference type="InterPro" id="IPR036390">
    <property type="entry name" value="WH_DNA-bd_sf"/>
</dbReference>